<name>A0A1G8H189_9RHOO</name>
<evidence type="ECO:0000313" key="1">
    <source>
        <dbReference type="EMBL" id="SDI00384.1"/>
    </source>
</evidence>
<dbReference type="RefSeq" id="WP_091938448.1">
    <property type="nucleotide sequence ID" value="NZ_FNCY01000011.1"/>
</dbReference>
<dbReference type="PANTHER" id="PTHR14097">
    <property type="entry name" value="OXIDOREDUCTASE HTATIP2"/>
    <property type="match status" value="1"/>
</dbReference>
<evidence type="ECO:0000313" key="2">
    <source>
        <dbReference type="Proteomes" id="UP000198607"/>
    </source>
</evidence>
<sequence length="232" mass="25173">MKVLLFGASGMVGSGVLRECLLAPDVERVVSVGRSALPLNNPRLVQSIRPNFATNTSAITDDDLRDMDACFFCLGVSVAGLSEEEYAALTFSLTMAVAERLVSLSPQATFVYVSGAGADSSERGSSMWARVRGKTENALLRLPFKRVHVLRPAVIQPLNNAVSKTDSYRAFYKILRPLLTVGRKLFPSQVLSTEVIGQTMLQIARHGAPVSVLKSAEIYEVSLKDGKNSLLR</sequence>
<accession>A0A1G8H189</accession>
<dbReference type="AlphaFoldDB" id="A0A1G8H189"/>
<protein>
    <recommendedName>
        <fullName evidence="3">Epimerase</fullName>
    </recommendedName>
</protein>
<dbReference type="STRING" id="83767.SAMN05660652_02706"/>
<dbReference type="Gene3D" id="3.40.50.720">
    <property type="entry name" value="NAD(P)-binding Rossmann-like Domain"/>
    <property type="match status" value="1"/>
</dbReference>
<proteinExistence type="predicted"/>
<reference evidence="1 2" key="1">
    <citation type="submission" date="2016-10" db="EMBL/GenBank/DDBJ databases">
        <authorList>
            <person name="de Groot N.N."/>
        </authorList>
    </citation>
    <scope>NUCLEOTIDE SEQUENCE [LARGE SCALE GENOMIC DNA]</scope>
    <source>
        <strain evidence="1 2">DSM 5885</strain>
    </source>
</reference>
<evidence type="ECO:0008006" key="3">
    <source>
        <dbReference type="Google" id="ProtNLM"/>
    </source>
</evidence>
<keyword evidence="2" id="KW-1185">Reference proteome</keyword>
<dbReference type="SUPFAM" id="SSF51735">
    <property type="entry name" value="NAD(P)-binding Rossmann-fold domains"/>
    <property type="match status" value="1"/>
</dbReference>
<dbReference type="InterPro" id="IPR036291">
    <property type="entry name" value="NAD(P)-bd_dom_sf"/>
</dbReference>
<organism evidence="1 2">
    <name type="scientific">Propionivibrio dicarboxylicus</name>
    <dbReference type="NCBI Taxonomy" id="83767"/>
    <lineage>
        <taxon>Bacteria</taxon>
        <taxon>Pseudomonadati</taxon>
        <taxon>Pseudomonadota</taxon>
        <taxon>Betaproteobacteria</taxon>
        <taxon>Rhodocyclales</taxon>
        <taxon>Rhodocyclaceae</taxon>
        <taxon>Propionivibrio</taxon>
    </lineage>
</organism>
<dbReference type="Proteomes" id="UP000198607">
    <property type="component" value="Unassembled WGS sequence"/>
</dbReference>
<dbReference type="EMBL" id="FNCY01000011">
    <property type="protein sequence ID" value="SDI00384.1"/>
    <property type="molecule type" value="Genomic_DNA"/>
</dbReference>
<dbReference type="OrthoDB" id="9798632at2"/>
<gene>
    <name evidence="1" type="ORF">SAMN05660652_02706</name>
</gene>
<dbReference type="PANTHER" id="PTHR14097:SF8">
    <property type="entry name" value="NAD(P)-BINDING DOMAIN-CONTAINING PROTEIN"/>
    <property type="match status" value="1"/>
</dbReference>